<accession>A0A1J5T5C2</accession>
<reference evidence="2" key="1">
    <citation type="submission" date="2016-10" db="EMBL/GenBank/DDBJ databases">
        <title>Sequence of Gallionella enrichment culture.</title>
        <authorList>
            <person name="Poehlein A."/>
            <person name="Muehling M."/>
            <person name="Daniel R."/>
        </authorList>
    </citation>
    <scope>NUCLEOTIDE SEQUENCE</scope>
</reference>
<organism evidence="2">
    <name type="scientific">mine drainage metagenome</name>
    <dbReference type="NCBI Taxonomy" id="410659"/>
    <lineage>
        <taxon>unclassified sequences</taxon>
        <taxon>metagenomes</taxon>
        <taxon>ecological metagenomes</taxon>
    </lineage>
</organism>
<dbReference type="Pfam" id="PF03646">
    <property type="entry name" value="FlaG"/>
    <property type="match status" value="1"/>
</dbReference>
<dbReference type="AlphaFoldDB" id="A0A1J5T5C2"/>
<protein>
    <submittedName>
        <fullName evidence="2">Flagellar protein FlaG</fullName>
    </submittedName>
</protein>
<feature type="region of interest" description="Disordered" evidence="1">
    <location>
        <begin position="1"/>
        <end position="41"/>
    </location>
</feature>
<keyword evidence="2" id="KW-0282">Flagellum</keyword>
<keyword evidence="2" id="KW-0966">Cell projection</keyword>
<dbReference type="PANTHER" id="PTHR37166">
    <property type="entry name" value="PROTEIN FLAG"/>
    <property type="match status" value="1"/>
</dbReference>
<evidence type="ECO:0000256" key="1">
    <source>
        <dbReference type="SAM" id="MobiDB-lite"/>
    </source>
</evidence>
<keyword evidence="2" id="KW-0969">Cilium</keyword>
<name>A0A1J5T5C2_9ZZZZ</name>
<proteinExistence type="predicted"/>
<comment type="caution">
    <text evidence="2">The sequence shown here is derived from an EMBL/GenBank/DDBJ whole genome shotgun (WGS) entry which is preliminary data.</text>
</comment>
<sequence length="121" mass="12598">MIIQNISSQGTLPARPVSNDGPAAAVSQPAAAAPSVTQPPSAEQLNAAVNKINSAMQQSNQSLEFTVDPGTKTPVVKMMDTTTGKVVSQFPSEAVLGIAESIDQYLSAHKLQQGILLKQQA</sequence>
<feature type="compositionally biased region" description="Low complexity" evidence="1">
    <location>
        <begin position="22"/>
        <end position="41"/>
    </location>
</feature>
<dbReference type="EMBL" id="MLJW01000020">
    <property type="protein sequence ID" value="OIR11440.1"/>
    <property type="molecule type" value="Genomic_DNA"/>
</dbReference>
<evidence type="ECO:0000313" key="2">
    <source>
        <dbReference type="EMBL" id="OIR11440.1"/>
    </source>
</evidence>
<dbReference type="SUPFAM" id="SSF160214">
    <property type="entry name" value="FlaG-like"/>
    <property type="match status" value="1"/>
</dbReference>
<dbReference type="InterPro" id="IPR005186">
    <property type="entry name" value="FlaG"/>
</dbReference>
<dbReference type="Gene3D" id="3.30.160.170">
    <property type="entry name" value="FlaG-like"/>
    <property type="match status" value="1"/>
</dbReference>
<feature type="compositionally biased region" description="Polar residues" evidence="1">
    <location>
        <begin position="1"/>
        <end position="11"/>
    </location>
</feature>
<gene>
    <name evidence="2" type="ORF">GALL_69330</name>
</gene>
<dbReference type="PANTHER" id="PTHR37166:SF1">
    <property type="entry name" value="PROTEIN FLAG"/>
    <property type="match status" value="1"/>
</dbReference>
<dbReference type="InterPro" id="IPR035924">
    <property type="entry name" value="FlaG-like_sf"/>
</dbReference>